<dbReference type="Proteomes" id="UP001283361">
    <property type="component" value="Unassembled WGS sequence"/>
</dbReference>
<proteinExistence type="predicted"/>
<feature type="compositionally biased region" description="Basic and acidic residues" evidence="1">
    <location>
        <begin position="13"/>
        <end position="31"/>
    </location>
</feature>
<evidence type="ECO:0000313" key="3">
    <source>
        <dbReference type="Proteomes" id="UP001283361"/>
    </source>
</evidence>
<feature type="region of interest" description="Disordered" evidence="1">
    <location>
        <begin position="13"/>
        <end position="38"/>
    </location>
</feature>
<reference evidence="2" key="1">
    <citation type="journal article" date="2023" name="G3 (Bethesda)">
        <title>A reference genome for the long-term kleptoplast-retaining sea slug Elysia crispata morphotype clarki.</title>
        <authorList>
            <person name="Eastman K.E."/>
            <person name="Pendleton A.L."/>
            <person name="Shaikh M.A."/>
            <person name="Suttiyut T."/>
            <person name="Ogas R."/>
            <person name="Tomko P."/>
            <person name="Gavelis G."/>
            <person name="Widhalm J.R."/>
            <person name="Wisecaver J.H."/>
        </authorList>
    </citation>
    <scope>NUCLEOTIDE SEQUENCE</scope>
    <source>
        <strain evidence="2">ECLA1</strain>
    </source>
</reference>
<organism evidence="2 3">
    <name type="scientific">Elysia crispata</name>
    <name type="common">lettuce slug</name>
    <dbReference type="NCBI Taxonomy" id="231223"/>
    <lineage>
        <taxon>Eukaryota</taxon>
        <taxon>Metazoa</taxon>
        <taxon>Spiralia</taxon>
        <taxon>Lophotrochozoa</taxon>
        <taxon>Mollusca</taxon>
        <taxon>Gastropoda</taxon>
        <taxon>Heterobranchia</taxon>
        <taxon>Euthyneura</taxon>
        <taxon>Panpulmonata</taxon>
        <taxon>Sacoglossa</taxon>
        <taxon>Placobranchoidea</taxon>
        <taxon>Plakobranchidae</taxon>
        <taxon>Elysia</taxon>
    </lineage>
</organism>
<dbReference type="EMBL" id="JAWDGP010007763">
    <property type="protein sequence ID" value="KAK3705847.1"/>
    <property type="molecule type" value="Genomic_DNA"/>
</dbReference>
<gene>
    <name evidence="2" type="ORF">RRG08_058928</name>
</gene>
<accession>A0AAE0XRJ5</accession>
<name>A0AAE0XRJ5_9GAST</name>
<dbReference type="AlphaFoldDB" id="A0AAE0XRJ5"/>
<protein>
    <submittedName>
        <fullName evidence="2">Uncharacterized protein</fullName>
    </submittedName>
</protein>
<sequence length="245" mass="27623">MFHANPVLYESIKARRGEGEGPTTDQRRRDPGYTGQGEANGVCVGGSDFWMACLRGKVEREEGLGGEYEEDKAGYMLRPLCRPHWASGCFKDKKTVGFFFLGSPQYDMKFVDGVISAGPRPSWSAGWNQCERWSQCLVRGKLSSADLRVWVARILVVQSRRERNIPYYVDRRAFALRGAVSLEQKDLKVFIDKISSSDVEKSYLVSRSRSHSLTSSGETKGLKHLRIADRGLTILQQGRNKLVPR</sequence>
<comment type="caution">
    <text evidence="2">The sequence shown here is derived from an EMBL/GenBank/DDBJ whole genome shotgun (WGS) entry which is preliminary data.</text>
</comment>
<evidence type="ECO:0000256" key="1">
    <source>
        <dbReference type="SAM" id="MobiDB-lite"/>
    </source>
</evidence>
<evidence type="ECO:0000313" key="2">
    <source>
        <dbReference type="EMBL" id="KAK3705847.1"/>
    </source>
</evidence>
<keyword evidence="3" id="KW-1185">Reference proteome</keyword>